<evidence type="ECO:0000313" key="2">
    <source>
        <dbReference type="Proteomes" id="UP001208570"/>
    </source>
</evidence>
<dbReference type="Proteomes" id="UP001208570">
    <property type="component" value="Unassembled WGS sequence"/>
</dbReference>
<dbReference type="EMBL" id="JAODUP010000662">
    <property type="protein sequence ID" value="KAK2145703.1"/>
    <property type="molecule type" value="Genomic_DNA"/>
</dbReference>
<proteinExistence type="predicted"/>
<sequence length="107" mass="12320">MLSQGSNLCCVRLNYFAQQDICVVNFGVLYFSVYNSILVKIYKELISINRQHLSKEASRLVCSHMIVKFAKYSMYICSWLENVRVDARIDSIPLLTIAWCESVTLSL</sequence>
<organism evidence="1 2">
    <name type="scientific">Paralvinella palmiformis</name>
    <dbReference type="NCBI Taxonomy" id="53620"/>
    <lineage>
        <taxon>Eukaryota</taxon>
        <taxon>Metazoa</taxon>
        <taxon>Spiralia</taxon>
        <taxon>Lophotrochozoa</taxon>
        <taxon>Annelida</taxon>
        <taxon>Polychaeta</taxon>
        <taxon>Sedentaria</taxon>
        <taxon>Canalipalpata</taxon>
        <taxon>Terebellida</taxon>
        <taxon>Terebelliformia</taxon>
        <taxon>Alvinellidae</taxon>
        <taxon>Paralvinella</taxon>
    </lineage>
</organism>
<accession>A0AAD9MVJ3</accession>
<gene>
    <name evidence="1" type="ORF">LSH36_662g03019</name>
</gene>
<protein>
    <submittedName>
        <fullName evidence="1">Uncharacterized protein</fullName>
    </submittedName>
</protein>
<reference evidence="1" key="1">
    <citation type="journal article" date="2023" name="Mol. Biol. Evol.">
        <title>Third-Generation Sequencing Reveals the Adaptive Role of the Epigenome in Three Deep-Sea Polychaetes.</title>
        <authorList>
            <person name="Perez M."/>
            <person name="Aroh O."/>
            <person name="Sun Y."/>
            <person name="Lan Y."/>
            <person name="Juniper S.K."/>
            <person name="Young C.R."/>
            <person name="Angers B."/>
            <person name="Qian P.Y."/>
        </authorList>
    </citation>
    <scope>NUCLEOTIDE SEQUENCE</scope>
    <source>
        <strain evidence="1">P08H-3</strain>
    </source>
</reference>
<name>A0AAD9MVJ3_9ANNE</name>
<evidence type="ECO:0000313" key="1">
    <source>
        <dbReference type="EMBL" id="KAK2145703.1"/>
    </source>
</evidence>
<comment type="caution">
    <text evidence="1">The sequence shown here is derived from an EMBL/GenBank/DDBJ whole genome shotgun (WGS) entry which is preliminary data.</text>
</comment>
<dbReference type="AlphaFoldDB" id="A0AAD9MVJ3"/>
<keyword evidence="2" id="KW-1185">Reference proteome</keyword>